<evidence type="ECO:0000259" key="1">
    <source>
        <dbReference type="Pfam" id="PF01522"/>
    </source>
</evidence>
<dbReference type="RefSeq" id="WP_048044076.1">
    <property type="nucleotide sequence ID" value="NZ_JJPA01000071.1"/>
</dbReference>
<protein>
    <recommendedName>
        <fullName evidence="5">NodB homology domain-containing protein</fullName>
    </recommendedName>
</protein>
<dbReference type="PATRIC" id="fig|2209.61.peg.3403"/>
<name>A0A0F8GSN2_METMZ</name>
<evidence type="ECO:0000259" key="2">
    <source>
        <dbReference type="Pfam" id="PF18454"/>
    </source>
</evidence>
<reference evidence="3 4" key="1">
    <citation type="journal article" date="2015" name="ISME J.">
        <title>Genomic and phenotypic differentiation among Methanosarcina mazei populations from Columbia River sediment.</title>
        <authorList>
            <person name="Youngblut N.D."/>
            <person name="Wirth J.S."/>
            <person name="Henriksen J.R."/>
            <person name="Smith M."/>
            <person name="Simon H."/>
            <person name="Metcalf W.W."/>
            <person name="Whitaker R.J."/>
        </authorList>
    </citation>
    <scope>NUCLEOTIDE SEQUENCE [LARGE SCALE GENOMIC DNA]</scope>
    <source>
        <strain evidence="3 4">3.F.A.1A.1</strain>
    </source>
</reference>
<dbReference type="Proteomes" id="UP000034399">
    <property type="component" value="Unassembled WGS sequence"/>
</dbReference>
<organism evidence="3 4">
    <name type="scientific">Methanosarcina mazei</name>
    <name type="common">Methanosarcina frisia</name>
    <dbReference type="NCBI Taxonomy" id="2209"/>
    <lineage>
        <taxon>Archaea</taxon>
        <taxon>Methanobacteriati</taxon>
        <taxon>Methanobacteriota</taxon>
        <taxon>Stenosarchaea group</taxon>
        <taxon>Methanomicrobia</taxon>
        <taxon>Methanosarcinales</taxon>
        <taxon>Methanosarcinaceae</taxon>
        <taxon>Methanosarcina</taxon>
    </lineage>
</organism>
<evidence type="ECO:0000313" key="3">
    <source>
        <dbReference type="EMBL" id="KKG35390.1"/>
    </source>
</evidence>
<dbReference type="Pfam" id="PF01522">
    <property type="entry name" value="Polysacc_deac_1"/>
    <property type="match status" value="1"/>
</dbReference>
<accession>A0A0F8GSN2</accession>
<feature type="domain" description="Major tropism determinant N-terminal" evidence="2">
    <location>
        <begin position="18"/>
        <end position="56"/>
    </location>
</feature>
<dbReference type="InterPro" id="IPR011330">
    <property type="entry name" value="Glyco_hydro/deAcase_b/a-brl"/>
</dbReference>
<gene>
    <name evidence="3" type="ORF">DU52_15815</name>
</gene>
<dbReference type="GO" id="GO:0005975">
    <property type="term" value="P:carbohydrate metabolic process"/>
    <property type="evidence" value="ECO:0007669"/>
    <property type="project" value="InterPro"/>
</dbReference>
<dbReference type="Gene3D" id="2.60.120.260">
    <property type="entry name" value="Galactose-binding domain-like"/>
    <property type="match status" value="1"/>
</dbReference>
<dbReference type="InterPro" id="IPR041352">
    <property type="entry name" value="Mtd_N"/>
</dbReference>
<dbReference type="InterPro" id="IPR002509">
    <property type="entry name" value="NODB_dom"/>
</dbReference>
<proteinExistence type="predicted"/>
<dbReference type="SUPFAM" id="SSF69349">
    <property type="entry name" value="Phage fibre proteins"/>
    <property type="match status" value="1"/>
</dbReference>
<dbReference type="Gene3D" id="3.20.20.370">
    <property type="entry name" value="Glycoside hydrolase/deacetylase"/>
    <property type="match status" value="1"/>
</dbReference>
<dbReference type="EMBL" id="JJPA01000071">
    <property type="protein sequence ID" value="KKG35390.1"/>
    <property type="molecule type" value="Genomic_DNA"/>
</dbReference>
<comment type="caution">
    <text evidence="3">The sequence shown here is derived from an EMBL/GenBank/DDBJ whole genome shotgun (WGS) entry which is preliminary data.</text>
</comment>
<sequence>MTLENATLANISFSDTQIKIKRGTAAEWTAANPVLAVGEPAFETDTGIMKIGDGVTAYNSLDYVGTESFSGSEIDTLLTTVNSSNISATHKITRSATIVIAASDSSAKGKAQADYVCDGTADNVEIQAALDALPATGGEIHFLDGTFQLAATVARAIDNVTLSGCGISTYIKYDNITACISVGVQAGWEIKDIRFDFGGVDISTGTKWSISNMWRDKRYEPITPVLIDKWSADNVAPASAGNFTGEYLNHPLIQISENFETETWTDTGTGATVTYDTDVYMTGTKSLKVVTAVGARSILRSPIIETYYQDVSNTSFGMWVRSPDISKLGSFVLYLKNTISVHAASTRSFVAAANDEWIFIVFSHFNITGEFNPAAVRYFEIYVNTTTGNSSTVYIDSIYYWKRCLTPKGAITFTFDDGDESVYELAKPAFDKYKYAGVGSLVLNSATPTRVEYAKELQNSGWDIVNHSYDHVVAHQSGDPETQYLLMQKWLAENGFKSGSRFAILYGGYNDAEIVRALNNNVLMTRSTSSGWNSLPAAGTLLVAQYAKSDVTVATLKTYIDAAVANGTWLNLIFHYITTGTPASEYEYTLSGLTELIEYCNTVGIEVITYSQAVDRIRSTSQHLTLSGTGTITNGTTSVNIRHGFHKAPTSIQITPTSSLGSAASIWVSSKDTGTGNLFTVSVNDNPGADVTFEWTAVL</sequence>
<feature type="domain" description="NodB homology" evidence="1">
    <location>
        <begin position="406"/>
        <end position="511"/>
    </location>
</feature>
<dbReference type="SUPFAM" id="SSF88713">
    <property type="entry name" value="Glycoside hydrolase/deacetylase"/>
    <property type="match status" value="1"/>
</dbReference>
<dbReference type="AlphaFoldDB" id="A0A0F8GSN2"/>
<evidence type="ECO:0008006" key="5">
    <source>
        <dbReference type="Google" id="ProtNLM"/>
    </source>
</evidence>
<dbReference type="GO" id="GO:0016810">
    <property type="term" value="F:hydrolase activity, acting on carbon-nitrogen (but not peptide) bonds"/>
    <property type="evidence" value="ECO:0007669"/>
    <property type="project" value="InterPro"/>
</dbReference>
<evidence type="ECO:0000313" key="4">
    <source>
        <dbReference type="Proteomes" id="UP000034399"/>
    </source>
</evidence>
<dbReference type="Pfam" id="PF18454">
    <property type="entry name" value="Mtd_N"/>
    <property type="match status" value="1"/>
</dbReference>